<dbReference type="EMBL" id="BMNA01000006">
    <property type="protein sequence ID" value="GGM08098.1"/>
    <property type="molecule type" value="Genomic_DNA"/>
</dbReference>
<gene>
    <name evidence="3" type="ORF">GCM10011594_30080</name>
</gene>
<evidence type="ECO:0000313" key="4">
    <source>
        <dbReference type="Proteomes" id="UP000655208"/>
    </source>
</evidence>
<feature type="chain" id="PRO_5038865973" evidence="2">
    <location>
        <begin position="31"/>
        <end position="212"/>
    </location>
</feature>
<organism evidence="3 4">
    <name type="scientific">Nakamurella endophytica</name>
    <dbReference type="NCBI Taxonomy" id="1748367"/>
    <lineage>
        <taxon>Bacteria</taxon>
        <taxon>Bacillati</taxon>
        <taxon>Actinomycetota</taxon>
        <taxon>Actinomycetes</taxon>
        <taxon>Nakamurellales</taxon>
        <taxon>Nakamurellaceae</taxon>
        <taxon>Nakamurella</taxon>
    </lineage>
</organism>
<dbReference type="Proteomes" id="UP000655208">
    <property type="component" value="Unassembled WGS sequence"/>
</dbReference>
<dbReference type="PROSITE" id="PS51257">
    <property type="entry name" value="PROKAR_LIPOPROTEIN"/>
    <property type="match status" value="1"/>
</dbReference>
<reference evidence="3" key="2">
    <citation type="submission" date="2020-09" db="EMBL/GenBank/DDBJ databases">
        <authorList>
            <person name="Sun Q."/>
            <person name="Zhou Y."/>
        </authorList>
    </citation>
    <scope>NUCLEOTIDE SEQUENCE</scope>
    <source>
        <strain evidence="3">CGMCC 4.7308</strain>
    </source>
</reference>
<reference evidence="3" key="1">
    <citation type="journal article" date="2014" name="Int. J. Syst. Evol. Microbiol.">
        <title>Complete genome sequence of Corynebacterium casei LMG S-19264T (=DSM 44701T), isolated from a smear-ripened cheese.</title>
        <authorList>
            <consortium name="US DOE Joint Genome Institute (JGI-PGF)"/>
            <person name="Walter F."/>
            <person name="Albersmeier A."/>
            <person name="Kalinowski J."/>
            <person name="Ruckert C."/>
        </authorList>
    </citation>
    <scope>NUCLEOTIDE SEQUENCE</scope>
    <source>
        <strain evidence="3">CGMCC 4.7308</strain>
    </source>
</reference>
<accession>A0A917T4T3</accession>
<comment type="caution">
    <text evidence="3">The sequence shown here is derived from an EMBL/GenBank/DDBJ whole genome shotgun (WGS) entry which is preliminary data.</text>
</comment>
<dbReference type="AlphaFoldDB" id="A0A917T4T3"/>
<name>A0A917T4T3_9ACTN</name>
<keyword evidence="2" id="KW-0732">Signal</keyword>
<evidence type="ECO:0000256" key="1">
    <source>
        <dbReference type="SAM" id="MobiDB-lite"/>
    </source>
</evidence>
<evidence type="ECO:0000256" key="2">
    <source>
        <dbReference type="SAM" id="SignalP"/>
    </source>
</evidence>
<evidence type="ECO:0000313" key="3">
    <source>
        <dbReference type="EMBL" id="GGM08098.1"/>
    </source>
</evidence>
<feature type="region of interest" description="Disordered" evidence="1">
    <location>
        <begin position="27"/>
        <end position="79"/>
    </location>
</feature>
<proteinExistence type="predicted"/>
<feature type="signal peptide" evidence="2">
    <location>
        <begin position="1"/>
        <end position="30"/>
    </location>
</feature>
<protein>
    <submittedName>
        <fullName evidence="3">Uncharacterized protein</fullName>
    </submittedName>
</protein>
<dbReference type="RefSeq" id="WP_188942917.1">
    <property type="nucleotide sequence ID" value="NZ_BMNA01000006.1"/>
</dbReference>
<keyword evidence="4" id="KW-1185">Reference proteome</keyword>
<feature type="compositionally biased region" description="Low complexity" evidence="1">
    <location>
        <begin position="27"/>
        <end position="58"/>
    </location>
</feature>
<sequence length="212" mass="21548">MSGRAGASRLLLTLLAAPIAAGTAACTAPAGTPTAGAPPTVRLAAPSPTPSGTASPTGIQTRVAAPPSPPTNSAGFSAAEEPTAAVEQLAVAWLVAYRTASFTGAADAWIDRTAPYVTEQLAQQNLQLRRDGRGPGVAWQDFVDRRCTARVVDAAAVIPPEAPRTDSTAHVQAAGTLHTTCATGGDPPDEALAVTLTAVRTADGWRIASRDY</sequence>